<feature type="chain" id="PRO_5015148262" evidence="2">
    <location>
        <begin position="26"/>
        <end position="298"/>
    </location>
</feature>
<evidence type="ECO:0000313" key="3">
    <source>
        <dbReference type="EMBL" id="PRW59473.1"/>
    </source>
</evidence>
<accession>A0A2P6TZJ1</accession>
<evidence type="ECO:0000313" key="4">
    <source>
        <dbReference type="Proteomes" id="UP000239899"/>
    </source>
</evidence>
<dbReference type="PANTHER" id="PTHR13734">
    <property type="entry name" value="TRNA-NUCLEOTIDYLTRANSFERASE"/>
    <property type="match status" value="1"/>
</dbReference>
<gene>
    <name evidence="3" type="ORF">C2E21_1866</name>
</gene>
<dbReference type="EMBL" id="LHPG02000003">
    <property type="protein sequence ID" value="PRW59473.1"/>
    <property type="molecule type" value="Genomic_DNA"/>
</dbReference>
<reference evidence="3 4" key="1">
    <citation type="journal article" date="2018" name="Plant J.">
        <title>Genome sequences of Chlorella sorokiniana UTEX 1602 and Micractinium conductrix SAG 241.80: implications to maltose excretion by a green alga.</title>
        <authorList>
            <person name="Arriola M.B."/>
            <person name="Velmurugan N."/>
            <person name="Zhang Y."/>
            <person name="Plunkett M.H."/>
            <person name="Hondzo H."/>
            <person name="Barney B.M."/>
        </authorList>
    </citation>
    <scope>NUCLEOTIDE SEQUENCE [LARGE SCALE GENOMIC DNA]</scope>
    <source>
        <strain evidence="4">UTEX 1602</strain>
    </source>
</reference>
<feature type="signal peptide" evidence="2">
    <location>
        <begin position="1"/>
        <end position="25"/>
    </location>
</feature>
<dbReference type="OrthoDB" id="445712at2759"/>
<dbReference type="SUPFAM" id="SSF81891">
    <property type="entry name" value="Poly A polymerase C-terminal region-like"/>
    <property type="match status" value="1"/>
</dbReference>
<dbReference type="STRING" id="3076.A0A2P6TZJ1"/>
<keyword evidence="2" id="KW-0732">Signal</keyword>
<dbReference type="GO" id="GO:0003723">
    <property type="term" value="F:RNA binding"/>
    <property type="evidence" value="ECO:0007669"/>
    <property type="project" value="UniProtKB-KW"/>
</dbReference>
<organism evidence="3 4">
    <name type="scientific">Chlorella sorokiniana</name>
    <name type="common">Freshwater green alga</name>
    <dbReference type="NCBI Taxonomy" id="3076"/>
    <lineage>
        <taxon>Eukaryota</taxon>
        <taxon>Viridiplantae</taxon>
        <taxon>Chlorophyta</taxon>
        <taxon>core chlorophytes</taxon>
        <taxon>Trebouxiophyceae</taxon>
        <taxon>Chlorellales</taxon>
        <taxon>Chlorellaceae</taxon>
        <taxon>Chlorella clade</taxon>
        <taxon>Chlorella</taxon>
    </lineage>
</organism>
<proteinExistence type="predicted"/>
<dbReference type="AlphaFoldDB" id="A0A2P6TZJ1"/>
<comment type="caution">
    <text evidence="3">The sequence shown here is derived from an EMBL/GenBank/DDBJ whole genome shotgun (WGS) entry which is preliminary data.</text>
</comment>
<protein>
    <submittedName>
        <fullName evidence="3">CCA tRNA nucleotidyltransferase 2</fullName>
    </submittedName>
</protein>
<dbReference type="GO" id="GO:0001680">
    <property type="term" value="P:tRNA 3'-terminal CCA addition"/>
    <property type="evidence" value="ECO:0007669"/>
    <property type="project" value="TreeGrafter"/>
</dbReference>
<dbReference type="Proteomes" id="UP000239899">
    <property type="component" value="Unassembled WGS sequence"/>
</dbReference>
<name>A0A2P6TZJ1_CHLSO</name>
<sequence>MMHGADPVMALRLLHRLRIFGAVFAVPPSVIAGLSEDAFGAAANRLAVSAYDEIQAWAHPECGFDQDSRRRCMLAAVLLPIADLQVPVAKGKPMSAAYHVVRESLKWKAKDAEAVDALHATAPELVAVYRQLLGQPDGVPAPEELRVKLGQCIRRLKQLWPAGCVVASLLHSNPEYGGESTDQPPGAAALAAAALSGLESTDGEPDMPSVQRRLDFCEALLSAATAYGIAGCWQWKPLLDGKQVMAAVGMKSGGPALGRLMEAAVEWQLAHPDGTAEQCREHLLAQHAAAQQEEAGKQ</sequence>
<dbReference type="PANTHER" id="PTHR13734:SF5">
    <property type="entry name" value="CCA TRNA NUCLEOTIDYLTRANSFERASE, MITOCHONDRIAL"/>
    <property type="match status" value="1"/>
</dbReference>
<evidence type="ECO:0000256" key="1">
    <source>
        <dbReference type="ARBA" id="ARBA00022884"/>
    </source>
</evidence>
<keyword evidence="4" id="KW-1185">Reference proteome</keyword>
<keyword evidence="1" id="KW-0694">RNA-binding</keyword>
<dbReference type="GO" id="GO:0052929">
    <property type="term" value="F:ATP:3'-cytidine-cytidine-tRNA adenylyltransferase activity"/>
    <property type="evidence" value="ECO:0007669"/>
    <property type="project" value="TreeGrafter"/>
</dbReference>
<dbReference type="GO" id="GO:0052927">
    <property type="term" value="F:CC tRNA cytidylyltransferase activity"/>
    <property type="evidence" value="ECO:0007669"/>
    <property type="project" value="TreeGrafter"/>
</dbReference>
<evidence type="ECO:0000256" key="2">
    <source>
        <dbReference type="SAM" id="SignalP"/>
    </source>
</evidence>